<feature type="region of interest" description="Disordered" evidence="3">
    <location>
        <begin position="348"/>
        <end position="394"/>
    </location>
</feature>
<keyword evidence="1" id="KW-0479">Metal-binding</keyword>
<dbReference type="PROSITE" id="PS50089">
    <property type="entry name" value="ZF_RING_2"/>
    <property type="match status" value="1"/>
</dbReference>
<feature type="compositionally biased region" description="Polar residues" evidence="3">
    <location>
        <begin position="348"/>
        <end position="389"/>
    </location>
</feature>
<dbReference type="InterPro" id="IPR046934">
    <property type="entry name" value="PIR2-like"/>
</dbReference>
<feature type="region of interest" description="Disordered" evidence="3">
    <location>
        <begin position="1"/>
        <end position="53"/>
    </location>
</feature>
<dbReference type="InterPro" id="IPR013083">
    <property type="entry name" value="Znf_RING/FYVE/PHD"/>
</dbReference>
<evidence type="ECO:0000256" key="2">
    <source>
        <dbReference type="SAM" id="Coils"/>
    </source>
</evidence>
<dbReference type="PANTHER" id="PTHR46405">
    <property type="entry name" value="OS05G0141500 PROTEIN"/>
    <property type="match status" value="1"/>
</dbReference>
<proteinExistence type="predicted"/>
<dbReference type="HOGENOM" id="CLU_012143_0_1_1"/>
<keyword evidence="2" id="KW-0175">Coiled coil</keyword>
<name>J3KV16_ORYBR</name>
<evidence type="ECO:0000313" key="6">
    <source>
        <dbReference type="Proteomes" id="UP000006038"/>
    </source>
</evidence>
<feature type="coiled-coil region" evidence="2">
    <location>
        <begin position="679"/>
        <end position="742"/>
    </location>
</feature>
<dbReference type="OMA" id="FFTWGDA"/>
<evidence type="ECO:0000256" key="1">
    <source>
        <dbReference type="PROSITE-ProRule" id="PRU00175"/>
    </source>
</evidence>
<dbReference type="Gramene" id="OB0098G10020.1">
    <property type="protein sequence ID" value="OB0098G10020.1"/>
    <property type="gene ID" value="OB0098G10020"/>
</dbReference>
<dbReference type="InterPro" id="IPR001841">
    <property type="entry name" value="Znf_RING"/>
</dbReference>
<dbReference type="GO" id="GO:0008270">
    <property type="term" value="F:zinc ion binding"/>
    <property type="evidence" value="ECO:0007669"/>
    <property type="project" value="UniProtKB-KW"/>
</dbReference>
<feature type="compositionally biased region" description="Polar residues" evidence="3">
    <location>
        <begin position="1"/>
        <end position="10"/>
    </location>
</feature>
<evidence type="ECO:0000259" key="4">
    <source>
        <dbReference type="PROSITE" id="PS50089"/>
    </source>
</evidence>
<dbReference type="EnsemblPlants" id="OB0098G10020.1">
    <property type="protein sequence ID" value="OB0098G10020.1"/>
    <property type="gene ID" value="OB0098G10020"/>
</dbReference>
<dbReference type="Pfam" id="PF13920">
    <property type="entry name" value="zf-C3HC4_3"/>
    <property type="match status" value="1"/>
</dbReference>
<keyword evidence="1" id="KW-0862">Zinc</keyword>
<organism evidence="5">
    <name type="scientific">Oryza brachyantha</name>
    <name type="common">malo sina</name>
    <dbReference type="NCBI Taxonomy" id="4533"/>
    <lineage>
        <taxon>Eukaryota</taxon>
        <taxon>Viridiplantae</taxon>
        <taxon>Streptophyta</taxon>
        <taxon>Embryophyta</taxon>
        <taxon>Tracheophyta</taxon>
        <taxon>Spermatophyta</taxon>
        <taxon>Magnoliopsida</taxon>
        <taxon>Liliopsida</taxon>
        <taxon>Poales</taxon>
        <taxon>Poaceae</taxon>
        <taxon>BOP clade</taxon>
        <taxon>Oryzoideae</taxon>
        <taxon>Oryzeae</taxon>
        <taxon>Oryzinae</taxon>
        <taxon>Oryza</taxon>
    </lineage>
</organism>
<dbReference type="Pfam" id="PF20235">
    <property type="entry name" value="PIR2-like_helical"/>
    <property type="match status" value="1"/>
</dbReference>
<feature type="domain" description="RING-type" evidence="4">
    <location>
        <begin position="786"/>
        <end position="826"/>
    </location>
</feature>
<feature type="coiled-coil region" evidence="2">
    <location>
        <begin position="572"/>
        <end position="620"/>
    </location>
</feature>
<sequence>MAIAQRNPQPSRKAKNPRSANPKSPDSSSCSGLRPPKSTHPGTPSRPSSCSWSSADKHIIPIMVAAGYSGNPRHCHVEERDDKCSSPKLQPDFSADEILTSTSGDSSLAHLKLRHLWSSVQDFVVEHVSSKDLDLYGSKELLESNRFQYMGNNDLRDIVLYSLHAFFKTAVEMISYEGHTEDAVVEAIVDSALCYQFDGPITKIAESARTLLQGGKVVGSFSGKNLDTDLHMLGFYILSCASNLLRKYFPFFTWGDALWCILLCDMDLSIAHAFLTGMNAVASEESEGLEVNGQNLNESSGLHGCSAAEYLREYPLSRSLAMQRMWFSTLTDYIVSIKKSAGKDQVASSGQGQVDSFGQMQKASSLPRTAVQNNRKSAKGTSSKGNSIKSLPDSRKDKDFWESFQLAKSCGKTSSRKLKDSRNVSAFLESACSTLTGTTKVANTMGVKSTTLVSTLPLSSLSSVKRIDSPTVVSTPPLPFPVNHASSSSYNQSGTKHQTVPNGFVHFTLPKTPADGFDFYFSHDGMQTAWVPKDRTEELALDLIRRLGELKLEFKVWTDWASDRVMQSTSRLATEKAILASLRKEVEKAEDCGVFNRKKLEETEKAIENTSHELDRADSRVLELASDISCCRLQKEAAKLQEQRSDASCADILRKKNESLEKLKSVGKEKIHLQEELAAESSKKRCQEGEKMVEEAKEQVHFEKNELRRIEMSARTESNLLILNAQNEARGLQANIKHLEQLVHERLESLHQSMKEVGSSNNFWIIPEIANHPALGLESVRREQECVMCMEEEISVVFLPCRHQVVCVGCNQLHQDQGMTDCPSCRSPIKRRICARFADSS</sequence>
<keyword evidence="1" id="KW-0863">Zinc-finger</keyword>
<dbReference type="SUPFAM" id="SSF57850">
    <property type="entry name" value="RING/U-box"/>
    <property type="match status" value="1"/>
</dbReference>
<dbReference type="Gene3D" id="3.30.40.10">
    <property type="entry name" value="Zinc/RING finger domain, C3HC4 (zinc finger)"/>
    <property type="match status" value="1"/>
</dbReference>
<dbReference type="AlphaFoldDB" id="J3KV16"/>
<dbReference type="PANTHER" id="PTHR46405:SF1">
    <property type="entry name" value="E3 UBIQUITIN-PROTEIN LIGASE RF4-RELATED"/>
    <property type="match status" value="1"/>
</dbReference>
<evidence type="ECO:0000313" key="5">
    <source>
        <dbReference type="EnsemblPlants" id="OB0098G10020.1"/>
    </source>
</evidence>
<feature type="compositionally biased region" description="Polar residues" evidence="3">
    <location>
        <begin position="18"/>
        <end position="31"/>
    </location>
</feature>
<accession>J3KV16</accession>
<dbReference type="CDD" id="cd23128">
    <property type="entry name" value="RING-HC_MIP1-like"/>
    <property type="match status" value="1"/>
</dbReference>
<dbReference type="InterPro" id="IPR046527">
    <property type="entry name" value="PIR2-like_helical"/>
</dbReference>
<dbReference type="Proteomes" id="UP000006038">
    <property type="component" value="Unassembled WGS sequence"/>
</dbReference>
<protein>
    <recommendedName>
        <fullName evidence="4">RING-type domain-containing protein</fullName>
    </recommendedName>
</protein>
<dbReference type="eggNOG" id="ENOG502QWJB">
    <property type="taxonomic scope" value="Eukaryota"/>
</dbReference>
<evidence type="ECO:0000256" key="3">
    <source>
        <dbReference type="SAM" id="MobiDB-lite"/>
    </source>
</evidence>
<reference evidence="5" key="1">
    <citation type="submission" date="2015-06" db="UniProtKB">
        <authorList>
            <consortium name="EnsemblPlants"/>
        </authorList>
    </citation>
    <scope>IDENTIFICATION</scope>
</reference>
<dbReference type="STRING" id="4533.J3KV16"/>
<keyword evidence="6" id="KW-1185">Reference proteome</keyword>